<comment type="caution">
    <text evidence="1">The sequence shown here is derived from an EMBL/GenBank/DDBJ whole genome shotgun (WGS) entry which is preliminary data.</text>
</comment>
<dbReference type="RefSeq" id="WP_330127765.1">
    <property type="nucleotide sequence ID" value="NZ_JAUHLI010000003.1"/>
</dbReference>
<name>A0ABU7J3L2_9GAMM</name>
<accession>A0ABU7J3L2</accession>
<dbReference type="EMBL" id="JAUHLI010000003">
    <property type="protein sequence ID" value="MEE2000622.1"/>
    <property type="molecule type" value="Genomic_DNA"/>
</dbReference>
<protein>
    <submittedName>
        <fullName evidence="1">Uncharacterized protein</fullName>
    </submittedName>
</protein>
<evidence type="ECO:0000313" key="2">
    <source>
        <dbReference type="Proteomes" id="UP001336314"/>
    </source>
</evidence>
<organism evidence="1 2">
    <name type="scientific">Alkalimonas cellulosilytica</name>
    <dbReference type="NCBI Taxonomy" id="3058395"/>
    <lineage>
        <taxon>Bacteria</taxon>
        <taxon>Pseudomonadati</taxon>
        <taxon>Pseudomonadota</taxon>
        <taxon>Gammaproteobacteria</taxon>
        <taxon>Alkalimonas</taxon>
    </lineage>
</organism>
<gene>
    <name evidence="1" type="ORF">QWY20_04085</name>
</gene>
<reference evidence="1 2" key="1">
    <citation type="submission" date="2023-07" db="EMBL/GenBank/DDBJ databases">
        <title>Alkalimonas sp., MEB108 novel, alkaliphilic bacterium isolated from Lonar Lake, India.</title>
        <authorList>
            <person name="Joshi A."/>
            <person name="Thite S."/>
        </authorList>
    </citation>
    <scope>NUCLEOTIDE SEQUENCE [LARGE SCALE GENOMIC DNA]</scope>
    <source>
        <strain evidence="1 2">MEB108</strain>
    </source>
</reference>
<keyword evidence="2" id="KW-1185">Reference proteome</keyword>
<proteinExistence type="predicted"/>
<sequence length="328" mass="36749">MLTTTSIPDQANLLLLQREQMSRSRYVGLQQLRQQDQRLVSHLRILQQDQNVIDHAETPWLHWLLQPGEQLTVLFQAELSACFRAYLWQLKAYVQQFPVTAAIQQLLLQEPASAVGWSLVQHCPEHFQPMMDQLPLTQAPVHFLTTYRPQHALQQISNWQVFVEQLSSQRSDSLSQLSILMMHASPPQKLAMINLLSKQQDHGMTMLAMALSGQFKYLPVLVELASDATWSEAAANSLSILLGVLAADAVIADGLTASDPAYLQHAFLQSGAVYAQAHAEASQLQQLWQHGNQWQRQLAAIKAALQWPTVPVLNGSALWGGTWHTAFA</sequence>
<evidence type="ECO:0000313" key="1">
    <source>
        <dbReference type="EMBL" id="MEE2000622.1"/>
    </source>
</evidence>
<dbReference type="Proteomes" id="UP001336314">
    <property type="component" value="Unassembled WGS sequence"/>
</dbReference>